<dbReference type="PANTHER" id="PTHR10519">
    <property type="entry name" value="GABA-B RECEPTOR"/>
    <property type="match status" value="1"/>
</dbReference>
<keyword evidence="15" id="KW-1185">Reference proteome</keyword>
<name>A0A2A2JSN7_9BILA</name>
<dbReference type="PRINTS" id="PR01177">
    <property type="entry name" value="GABAB1RECPTR"/>
</dbReference>
<evidence type="ECO:0000313" key="14">
    <source>
        <dbReference type="EMBL" id="PAV64754.1"/>
    </source>
</evidence>
<accession>A0A2A2JSN7</accession>
<dbReference type="CDD" id="cd06366">
    <property type="entry name" value="PBP1_GABAb_receptor"/>
    <property type="match status" value="1"/>
</dbReference>
<evidence type="ECO:0000313" key="15">
    <source>
        <dbReference type="Proteomes" id="UP000218231"/>
    </source>
</evidence>
<keyword evidence="2 11" id="KW-0812">Transmembrane</keyword>
<dbReference type="EMBL" id="LIAE01010240">
    <property type="protein sequence ID" value="PAV64754.1"/>
    <property type="molecule type" value="Genomic_DNA"/>
</dbReference>
<reference evidence="14 15" key="1">
    <citation type="journal article" date="2017" name="Curr. Biol.">
        <title>Genome architecture and evolution of a unichromosomal asexual nematode.</title>
        <authorList>
            <person name="Fradin H."/>
            <person name="Zegar C."/>
            <person name="Gutwein M."/>
            <person name="Lucas J."/>
            <person name="Kovtun M."/>
            <person name="Corcoran D."/>
            <person name="Baugh L.R."/>
            <person name="Kiontke K."/>
            <person name="Gunsalus K."/>
            <person name="Fitch D.H."/>
            <person name="Piano F."/>
        </authorList>
    </citation>
    <scope>NUCLEOTIDE SEQUENCE [LARGE SCALE GENOMIC DNA]</scope>
    <source>
        <strain evidence="14">PF1309</strain>
    </source>
</reference>
<dbReference type="InterPro" id="IPR028082">
    <property type="entry name" value="Peripla_BP_I"/>
</dbReference>
<feature type="signal peptide" evidence="12">
    <location>
        <begin position="1"/>
        <end position="17"/>
    </location>
</feature>
<evidence type="ECO:0000256" key="2">
    <source>
        <dbReference type="ARBA" id="ARBA00022692"/>
    </source>
</evidence>
<comment type="caution">
    <text evidence="14">The sequence shown here is derived from an EMBL/GenBank/DDBJ whole genome shotgun (WGS) entry which is preliminary data.</text>
</comment>
<evidence type="ECO:0000256" key="11">
    <source>
        <dbReference type="SAM" id="Phobius"/>
    </source>
</evidence>
<feature type="transmembrane region" description="Helical" evidence="11">
    <location>
        <begin position="510"/>
        <end position="530"/>
    </location>
</feature>
<protein>
    <recommendedName>
        <fullName evidence="13">G-protein coupled receptors family 3 profile domain-containing protein</fullName>
    </recommendedName>
</protein>
<proteinExistence type="predicted"/>
<comment type="subcellular location">
    <subcellularLocation>
        <location evidence="1">Membrane</location>
        <topology evidence="1">Multi-pass membrane protein</topology>
    </subcellularLocation>
</comment>
<dbReference type="GO" id="GO:0007214">
    <property type="term" value="P:gamma-aminobutyric acid signaling pathway"/>
    <property type="evidence" value="ECO:0007669"/>
    <property type="project" value="TreeGrafter"/>
</dbReference>
<dbReference type="InterPro" id="IPR017978">
    <property type="entry name" value="GPCR_3_C"/>
</dbReference>
<keyword evidence="6" id="KW-0675">Receptor</keyword>
<dbReference type="SUPFAM" id="SSF53822">
    <property type="entry name" value="Periplasmic binding protein-like I"/>
    <property type="match status" value="1"/>
</dbReference>
<dbReference type="PROSITE" id="PS50259">
    <property type="entry name" value="G_PROTEIN_RECEP_F3_4"/>
    <property type="match status" value="1"/>
</dbReference>
<feature type="transmembrane region" description="Helical" evidence="11">
    <location>
        <begin position="667"/>
        <end position="686"/>
    </location>
</feature>
<evidence type="ECO:0000256" key="7">
    <source>
        <dbReference type="ARBA" id="ARBA00023180"/>
    </source>
</evidence>
<keyword evidence="3 11" id="KW-1133">Transmembrane helix</keyword>
<feature type="transmembrane region" description="Helical" evidence="11">
    <location>
        <begin position="732"/>
        <end position="753"/>
    </location>
</feature>
<feature type="chain" id="PRO_5012968605" description="G-protein coupled receptors family 3 profile domain-containing protein" evidence="12">
    <location>
        <begin position="18"/>
        <end position="912"/>
    </location>
</feature>
<feature type="transmembrane region" description="Helical" evidence="11">
    <location>
        <begin position="432"/>
        <end position="455"/>
    </location>
</feature>
<evidence type="ECO:0000256" key="1">
    <source>
        <dbReference type="ARBA" id="ARBA00004141"/>
    </source>
</evidence>
<feature type="domain" description="G-protein coupled receptors family 3 profile" evidence="13">
    <location>
        <begin position="432"/>
        <end position="760"/>
    </location>
</feature>
<keyword evidence="4" id="KW-0297">G-protein coupled receptor</keyword>
<dbReference type="AlphaFoldDB" id="A0A2A2JSN7"/>
<evidence type="ECO:0000256" key="10">
    <source>
        <dbReference type="SAM" id="MobiDB-lite"/>
    </source>
</evidence>
<keyword evidence="8" id="KW-0807">Transducer</keyword>
<feature type="coiled-coil region" evidence="9">
    <location>
        <begin position="799"/>
        <end position="833"/>
    </location>
</feature>
<feature type="transmembrane region" description="Helical" evidence="11">
    <location>
        <begin position="471"/>
        <end position="490"/>
    </location>
</feature>
<gene>
    <name evidence="14" type="ORF">WR25_26244</name>
</gene>
<dbReference type="GO" id="GO:0038039">
    <property type="term" value="C:G protein-coupled receptor heterodimeric complex"/>
    <property type="evidence" value="ECO:0007669"/>
    <property type="project" value="TreeGrafter"/>
</dbReference>
<dbReference type="PRINTS" id="PR01176">
    <property type="entry name" value="GABABRECEPTR"/>
</dbReference>
<dbReference type="Proteomes" id="UP000218231">
    <property type="component" value="Unassembled WGS sequence"/>
</dbReference>
<dbReference type="InterPro" id="IPR001828">
    <property type="entry name" value="ANF_lig-bd_rcpt"/>
</dbReference>
<evidence type="ECO:0000256" key="6">
    <source>
        <dbReference type="ARBA" id="ARBA00023170"/>
    </source>
</evidence>
<evidence type="ECO:0000256" key="12">
    <source>
        <dbReference type="SAM" id="SignalP"/>
    </source>
</evidence>
<dbReference type="InterPro" id="IPR002455">
    <property type="entry name" value="GPCR3_GABA-B"/>
</dbReference>
<dbReference type="OrthoDB" id="17569at2759"/>
<dbReference type="Gene3D" id="3.40.50.2300">
    <property type="match status" value="2"/>
</dbReference>
<dbReference type="GO" id="GO:0004965">
    <property type="term" value="F:G protein-coupled GABA receptor activity"/>
    <property type="evidence" value="ECO:0007669"/>
    <property type="project" value="InterPro"/>
</dbReference>
<evidence type="ECO:0000256" key="3">
    <source>
        <dbReference type="ARBA" id="ARBA00022989"/>
    </source>
</evidence>
<feature type="transmembrane region" description="Helical" evidence="11">
    <location>
        <begin position="601"/>
        <end position="622"/>
    </location>
</feature>
<dbReference type="PANTHER" id="PTHR10519:SF77">
    <property type="entry name" value="GAMMA-AMINOBUTYRIC ACID TYPE B RECEPTOR SUBUNIT 1"/>
    <property type="match status" value="1"/>
</dbReference>
<evidence type="ECO:0000256" key="4">
    <source>
        <dbReference type="ARBA" id="ARBA00023040"/>
    </source>
</evidence>
<keyword evidence="12" id="KW-0732">Signal</keyword>
<dbReference type="Pfam" id="PF01094">
    <property type="entry name" value="ANF_receptor"/>
    <property type="match status" value="1"/>
</dbReference>
<evidence type="ECO:0000259" key="13">
    <source>
        <dbReference type="PROSITE" id="PS50259"/>
    </source>
</evidence>
<evidence type="ECO:0000256" key="9">
    <source>
        <dbReference type="SAM" id="Coils"/>
    </source>
</evidence>
<dbReference type="Pfam" id="PF00003">
    <property type="entry name" value="7tm_3"/>
    <property type="match status" value="2"/>
</dbReference>
<dbReference type="STRING" id="2018661.A0A2A2JSN7"/>
<feature type="transmembrane region" description="Helical" evidence="11">
    <location>
        <begin position="707"/>
        <end position="726"/>
    </location>
</feature>
<evidence type="ECO:0000256" key="8">
    <source>
        <dbReference type="ARBA" id="ARBA00023224"/>
    </source>
</evidence>
<keyword evidence="7" id="KW-0325">Glycoprotein</keyword>
<organism evidence="14 15">
    <name type="scientific">Diploscapter pachys</name>
    <dbReference type="NCBI Taxonomy" id="2018661"/>
    <lineage>
        <taxon>Eukaryota</taxon>
        <taxon>Metazoa</taxon>
        <taxon>Ecdysozoa</taxon>
        <taxon>Nematoda</taxon>
        <taxon>Chromadorea</taxon>
        <taxon>Rhabditida</taxon>
        <taxon>Rhabditina</taxon>
        <taxon>Rhabditomorpha</taxon>
        <taxon>Rhabditoidea</taxon>
        <taxon>Rhabditidae</taxon>
        <taxon>Diploscapter</taxon>
    </lineage>
</organism>
<keyword evidence="9" id="KW-0175">Coiled coil</keyword>
<dbReference type="FunFam" id="3.40.50.2300:FF:000056">
    <property type="entry name" value="Gamma-aminobutyric acid type B receptor subunit 1"/>
    <property type="match status" value="1"/>
</dbReference>
<evidence type="ECO:0000256" key="5">
    <source>
        <dbReference type="ARBA" id="ARBA00023136"/>
    </source>
</evidence>
<feature type="region of interest" description="Disordered" evidence="10">
    <location>
        <begin position="845"/>
        <end position="869"/>
    </location>
</feature>
<sequence length="912" mass="102499">MILQVSIFLLFSTLSSSLDDRVTLHIAGTFPMESGSGGWAGGEACRPAVLMALEDVNNRLDIIPGYKLNINVSNSKCQPGLASQQLYDFLYTPPTKLMLLAGCSTVTTLIAGAAPVWNLVVISYGGSSPALSNRERFPTLFRTHPSANMQNPTRLSLFEKFNWKRISILESVEEVFTSTSKDLEELCRKNNIRADRQSFYGDPTDAIKTLVRQDARIIVGLFYETEARKVLCQAYRHKLYGPRYVWVFIGWYADTWYIPPVEEHLRCTADEMRTAAQYHFTTESIMLAGKDVMSQTGMTGQEFQRRLNEKLVTDPANAGGYPEAPLAYDAVWALALAFKCAKERLPDGVKLEHFNYENGTISQTLYECVRNTSFVGVSGQVMFSDSGDRIAKTQIEQMQDGKYVLMGYYDSNKQKLEWFDKEKWFTEREFKLYYSVSLFALIGIGLAIAICIYICRNSTRTIIVQSQPECNYILIGGCILCLFSLIFLGFPPDNIGISNTVFSILCHTRLTILLYGFTLAYGSMFAKVWIVHRMGATENQQLALRQKDEPVEETPWDGIRTLISSMVGRQPMRKLSTQAGYDALLERRSTFLNQPIPASRFYWVVVAFLVLDTVITVIWVILDPLQKVEQKFAVILPNASEKAVLNNDIDTVIEPVLEQCRSSQQEIWIAILLGYKCLLLIFGIFLSYECRNLKLRFVNDSHLIGLAIYNVAVLSLVTGPVVTLLTPGLADANFVFVSVTVLLCSYISLGLIFGPKIRHIHKVPPSADEVIANGNASDIAGRGSSITKPPMSKSELKRYELLKNENEYLDREIQEKDKRIRQCKERLEMLLQLSTSERAKLKDVPINNNNTTTTTSGFSEEHVTFSSPPTTLTTTLIELQPCNDNTPAGYTKLSDEDEIEQLSSSSSDEILL</sequence>
<keyword evidence="5 11" id="KW-0472">Membrane</keyword>